<sequence>MAIVRRRFLSLLLLSALWWPAPVLPQESPSAVQAVAAVGLTVSDIERAVDFYSGVLDFQKVSDVEVAGEAYDRLQGLFGLRMRVVRLRLGTEDLVLTEYLTPRGRPIPPDSRSNDRWFQHIAIAVADMDAAYARLRERKVRPVSTAPQRLPDWNKAAAGIRAFYFQDPDGHNLEIITFPPGKGDPRWQRPGGQLFLGIDHTAIVVADTEASLGFYRDRLGLRLAGESENYGTEQEHLNHVFGARLRISSLRPPKGPGIEFLEYLTPRDGRPFPEDERANDLVHWQTTLVVPDAQALSDRLRADRVRFVSPQLSDLGERHLGFRRGFLVRDPDGHVLQIVER</sequence>
<keyword evidence="1" id="KW-0479">Metal-binding</keyword>
<dbReference type="EnsemblBacteria" id="BAC89102">
    <property type="protein sequence ID" value="BAC89102"/>
    <property type="gene ID" value="BAC89102"/>
</dbReference>
<dbReference type="InterPro" id="IPR018146">
    <property type="entry name" value="Glyoxalase_1_CS"/>
</dbReference>
<dbReference type="SUPFAM" id="SSF54593">
    <property type="entry name" value="Glyoxalase/Bleomycin resistance protein/Dihydroxybiphenyl dioxygenase"/>
    <property type="match status" value="2"/>
</dbReference>
<organism evidence="4 5">
    <name type="scientific">Gloeobacter violaceus (strain ATCC 29082 / PCC 7421)</name>
    <dbReference type="NCBI Taxonomy" id="251221"/>
    <lineage>
        <taxon>Bacteria</taxon>
        <taxon>Bacillati</taxon>
        <taxon>Cyanobacteriota</taxon>
        <taxon>Cyanophyceae</taxon>
        <taxon>Gloeobacterales</taxon>
        <taxon>Gloeobacteraceae</taxon>
        <taxon>Gloeobacter</taxon>
    </lineage>
</organism>
<feature type="chain" id="PRO_5004291897" evidence="2">
    <location>
        <begin position="26"/>
        <end position="341"/>
    </location>
</feature>
<dbReference type="InParanoid" id="Q7NLG3"/>
<dbReference type="InterPro" id="IPR004360">
    <property type="entry name" value="Glyas_Fos-R_dOase_dom"/>
</dbReference>
<evidence type="ECO:0000313" key="4">
    <source>
        <dbReference type="EMBL" id="BAC89102.1"/>
    </source>
</evidence>
<dbReference type="STRING" id="251221.gene:10758640"/>
<dbReference type="PANTHER" id="PTHR43048">
    <property type="entry name" value="METHYLMALONYL-COA EPIMERASE"/>
    <property type="match status" value="1"/>
</dbReference>
<evidence type="ECO:0000259" key="3">
    <source>
        <dbReference type="PROSITE" id="PS51819"/>
    </source>
</evidence>
<dbReference type="InterPro" id="IPR037523">
    <property type="entry name" value="VOC_core"/>
</dbReference>
<dbReference type="HOGENOM" id="CLU_062606_0_0_3"/>
<dbReference type="Pfam" id="PF00903">
    <property type="entry name" value="Glyoxalase"/>
    <property type="match status" value="2"/>
</dbReference>
<evidence type="ECO:0000256" key="1">
    <source>
        <dbReference type="ARBA" id="ARBA00022723"/>
    </source>
</evidence>
<dbReference type="InterPro" id="IPR029068">
    <property type="entry name" value="Glyas_Bleomycin-R_OHBP_Dase"/>
</dbReference>
<dbReference type="FunFam" id="3.10.180.10:FF:000082">
    <property type="entry name" value="Glr1161 protein"/>
    <property type="match status" value="1"/>
</dbReference>
<protein>
    <submittedName>
        <fullName evidence="4">Glr1161 protein</fullName>
    </submittedName>
</protein>
<name>Q7NLG3_GLOVI</name>
<dbReference type="KEGG" id="gvi:glr1161"/>
<dbReference type="GO" id="GO:0004493">
    <property type="term" value="F:methylmalonyl-CoA epimerase activity"/>
    <property type="evidence" value="ECO:0000318"/>
    <property type="project" value="GO_Central"/>
</dbReference>
<dbReference type="OrthoDB" id="9788468at2"/>
<dbReference type="CDD" id="cd06587">
    <property type="entry name" value="VOC"/>
    <property type="match status" value="1"/>
</dbReference>
<proteinExistence type="predicted"/>
<dbReference type="PANTHER" id="PTHR43048:SF3">
    <property type="entry name" value="METHYLMALONYL-COA EPIMERASE, MITOCHONDRIAL"/>
    <property type="match status" value="1"/>
</dbReference>
<dbReference type="GO" id="GO:0046872">
    <property type="term" value="F:metal ion binding"/>
    <property type="evidence" value="ECO:0007669"/>
    <property type="project" value="UniProtKB-KW"/>
</dbReference>
<accession>Q7NLG3</accession>
<dbReference type="AlphaFoldDB" id="Q7NLG3"/>
<keyword evidence="5" id="KW-1185">Reference proteome</keyword>
<keyword evidence="2" id="KW-0732">Signal</keyword>
<dbReference type="RefSeq" id="WP_011141161.1">
    <property type="nucleotide sequence ID" value="NC_005125.1"/>
</dbReference>
<dbReference type="InterPro" id="IPR051785">
    <property type="entry name" value="MMCE/EMCE_epimerase"/>
</dbReference>
<feature type="domain" description="VOC" evidence="3">
    <location>
        <begin position="34"/>
        <end position="178"/>
    </location>
</feature>
<dbReference type="Proteomes" id="UP000000557">
    <property type="component" value="Chromosome"/>
</dbReference>
<dbReference type="GO" id="GO:0004462">
    <property type="term" value="F:lactoylglutathione lyase activity"/>
    <property type="evidence" value="ECO:0007669"/>
    <property type="project" value="InterPro"/>
</dbReference>
<feature type="signal peptide" evidence="2">
    <location>
        <begin position="1"/>
        <end position="25"/>
    </location>
</feature>
<dbReference type="PROSITE" id="PS51819">
    <property type="entry name" value="VOC"/>
    <property type="match status" value="2"/>
</dbReference>
<dbReference type="eggNOG" id="COG0346">
    <property type="taxonomic scope" value="Bacteria"/>
</dbReference>
<evidence type="ECO:0000256" key="2">
    <source>
        <dbReference type="SAM" id="SignalP"/>
    </source>
</evidence>
<evidence type="ECO:0000313" key="5">
    <source>
        <dbReference type="Proteomes" id="UP000000557"/>
    </source>
</evidence>
<feature type="domain" description="VOC" evidence="3">
    <location>
        <begin position="197"/>
        <end position="341"/>
    </location>
</feature>
<reference evidence="4 5" key="2">
    <citation type="journal article" date="2003" name="DNA Res.">
        <title>Complete genome structure of Gloeobacter violaceus PCC 7421, a cyanobacterium that lacks thylakoids (supplement).</title>
        <authorList>
            <person name="Nakamura Y."/>
            <person name="Kaneko T."/>
            <person name="Sato S."/>
            <person name="Mimuro M."/>
            <person name="Miyashita H."/>
            <person name="Tsuchiya T."/>
            <person name="Sasamoto S."/>
            <person name="Watanabe A."/>
            <person name="Kawashima K."/>
            <person name="Kishida Y."/>
            <person name="Kiyokawa C."/>
            <person name="Kohara M."/>
            <person name="Matsumoto M."/>
            <person name="Matsuno A."/>
            <person name="Nakazaki N."/>
            <person name="Shimpo S."/>
            <person name="Takeuchi C."/>
            <person name="Yamada M."/>
            <person name="Tabata S."/>
        </authorList>
    </citation>
    <scope>NUCLEOTIDE SEQUENCE [LARGE SCALE GENOMIC DNA]</scope>
    <source>
        <strain evidence="5">ATCC 29082 / PCC 7421</strain>
    </source>
</reference>
<reference evidence="4 5" key="1">
    <citation type="journal article" date="2003" name="DNA Res.">
        <title>Complete genome structure of Gloeobacter violaceus PCC 7421, a cyanobacterium that lacks thylakoids.</title>
        <authorList>
            <person name="Nakamura Y."/>
            <person name="Kaneko T."/>
            <person name="Sato S."/>
            <person name="Mimuro M."/>
            <person name="Miyashita H."/>
            <person name="Tsuchiya T."/>
            <person name="Sasamoto S."/>
            <person name="Watanabe A."/>
            <person name="Kawashima K."/>
            <person name="Kishida Y."/>
            <person name="Kiyokawa C."/>
            <person name="Kohara M."/>
            <person name="Matsumoto M."/>
            <person name="Matsuno A."/>
            <person name="Nakazaki N."/>
            <person name="Shimpo S."/>
            <person name="Takeuchi C."/>
            <person name="Yamada M."/>
            <person name="Tabata S."/>
        </authorList>
    </citation>
    <scope>NUCLEOTIDE SEQUENCE [LARGE SCALE GENOMIC DNA]</scope>
    <source>
        <strain evidence="5">ATCC 29082 / PCC 7421</strain>
    </source>
</reference>
<gene>
    <name evidence="4" type="ordered locus">glr1161</name>
</gene>
<dbReference type="PROSITE" id="PS00934">
    <property type="entry name" value="GLYOXALASE_I_1"/>
    <property type="match status" value="1"/>
</dbReference>
<dbReference type="PATRIC" id="fig|251221.4.peg.1185"/>
<dbReference type="EMBL" id="BA000045">
    <property type="protein sequence ID" value="BAC89102.1"/>
    <property type="molecule type" value="Genomic_DNA"/>
</dbReference>
<dbReference type="PhylomeDB" id="Q7NLG3"/>
<dbReference type="GO" id="GO:0046491">
    <property type="term" value="P:L-methylmalonyl-CoA metabolic process"/>
    <property type="evidence" value="ECO:0000318"/>
    <property type="project" value="GO_Central"/>
</dbReference>
<dbReference type="Gene3D" id="3.10.180.10">
    <property type="entry name" value="2,3-Dihydroxybiphenyl 1,2-Dioxygenase, domain 1"/>
    <property type="match status" value="2"/>
</dbReference>